<feature type="binding site" description="axial binding residue" evidence="1">
    <location>
        <position position="437"/>
    </location>
    <ligand>
        <name>heme</name>
        <dbReference type="ChEBI" id="CHEBI:30413"/>
    </ligand>
    <ligandPart>
        <name>Fe</name>
        <dbReference type="ChEBI" id="CHEBI:18248"/>
    </ligandPart>
</feature>
<dbReference type="EMBL" id="KZ613941">
    <property type="protein sequence ID" value="PMD43928.1"/>
    <property type="molecule type" value="Genomic_DNA"/>
</dbReference>
<dbReference type="SUPFAM" id="SSF48264">
    <property type="entry name" value="Cytochrome P450"/>
    <property type="match status" value="1"/>
</dbReference>
<organism evidence="3 4">
    <name type="scientific">Hyaloscypha variabilis (strain UAMH 11265 / GT02V1 / F)</name>
    <name type="common">Meliniomyces variabilis</name>
    <dbReference type="NCBI Taxonomy" id="1149755"/>
    <lineage>
        <taxon>Eukaryota</taxon>
        <taxon>Fungi</taxon>
        <taxon>Dikarya</taxon>
        <taxon>Ascomycota</taxon>
        <taxon>Pezizomycotina</taxon>
        <taxon>Leotiomycetes</taxon>
        <taxon>Helotiales</taxon>
        <taxon>Hyaloscyphaceae</taxon>
        <taxon>Hyaloscypha</taxon>
        <taxon>Hyaloscypha variabilis</taxon>
    </lineage>
</organism>
<dbReference type="GO" id="GO:0020037">
    <property type="term" value="F:heme binding"/>
    <property type="evidence" value="ECO:0007669"/>
    <property type="project" value="InterPro"/>
</dbReference>
<dbReference type="InterPro" id="IPR036396">
    <property type="entry name" value="Cyt_P450_sf"/>
</dbReference>
<dbReference type="GO" id="GO:0005506">
    <property type="term" value="F:iron ion binding"/>
    <property type="evidence" value="ECO:0007669"/>
    <property type="project" value="InterPro"/>
</dbReference>
<feature type="transmembrane region" description="Helical" evidence="2">
    <location>
        <begin position="6"/>
        <end position="23"/>
    </location>
</feature>
<protein>
    <submittedName>
        <fullName evidence="3">Pisatin demethylase</fullName>
    </submittedName>
</protein>
<keyword evidence="2" id="KW-1133">Transmembrane helix</keyword>
<keyword evidence="1" id="KW-0349">Heme</keyword>
<keyword evidence="4" id="KW-1185">Reference proteome</keyword>
<dbReference type="OrthoDB" id="1470350at2759"/>
<evidence type="ECO:0000313" key="3">
    <source>
        <dbReference type="EMBL" id="PMD43928.1"/>
    </source>
</evidence>
<dbReference type="PANTHER" id="PTHR24305:SF168">
    <property type="entry name" value="P450, PUTATIVE (EUROFUNG)-RELATED"/>
    <property type="match status" value="1"/>
</dbReference>
<dbReference type="Gene3D" id="1.10.630.10">
    <property type="entry name" value="Cytochrome P450"/>
    <property type="match status" value="1"/>
</dbReference>
<evidence type="ECO:0000256" key="2">
    <source>
        <dbReference type="SAM" id="Phobius"/>
    </source>
</evidence>
<accession>A0A2J6RZJ4</accession>
<dbReference type="GO" id="GO:0032259">
    <property type="term" value="P:methylation"/>
    <property type="evidence" value="ECO:0007669"/>
    <property type="project" value="UniProtKB-KW"/>
</dbReference>
<sequence length="493" mass="55702">MAFSPKIWIVLVALGGYIFISRLRTWHRLRHIPGPPLVGFSKAWLLRKALGGRFHLDTAEVCEKYGSLARLGPNELVTSDPNILRRMAAVRSPYRKSEWYDGLRFEPEYDSMISERNEERHLELRAKCAVGYSGKENDYLEQSIDDNIGKLIHLLDTKYLSTSKEFKPVDMARVLHYLVLDIISDIAFGSAFGSLEADEDVSSYIETMDTMLPLIILLGTWPALAKIFFWKGLRRFMPKDTDSFGMGKLMGIGKKVVGERFGPDKKVKRDMLGSFLAHGLTQREAQTETLLQIIAGADTSATAMRATLLYLTTNPAVQSKLLAELNSTSISSPITDAESRRLPYLQAVIKEGLRIFPPVTGFMSKTVPTGGDTLNGVFVPAGTTIGWSPFALMRSEKIWGRDARVFRPERWLEATGEERSRMDGLVEMCFGYGRYQCLGKNIALLELGKVFVELLRNFEFQLVDPLTPWKNFNAGLFLQSDLWFRVTRRVPSF</sequence>
<dbReference type="InterPro" id="IPR050121">
    <property type="entry name" value="Cytochrome_P450_monoxygenase"/>
</dbReference>
<gene>
    <name evidence="3" type="ORF">L207DRAFT_453233</name>
</gene>
<dbReference type="PRINTS" id="PR00385">
    <property type="entry name" value="P450"/>
</dbReference>
<evidence type="ECO:0000313" key="4">
    <source>
        <dbReference type="Proteomes" id="UP000235786"/>
    </source>
</evidence>
<keyword evidence="3" id="KW-0489">Methyltransferase</keyword>
<dbReference type="InterPro" id="IPR002401">
    <property type="entry name" value="Cyt_P450_E_grp-I"/>
</dbReference>
<keyword evidence="3" id="KW-0808">Transferase</keyword>
<keyword evidence="1" id="KW-0408">Iron</keyword>
<dbReference type="PRINTS" id="PR00463">
    <property type="entry name" value="EP450I"/>
</dbReference>
<dbReference type="CDD" id="cd11060">
    <property type="entry name" value="CYP57A1-like"/>
    <property type="match status" value="1"/>
</dbReference>
<dbReference type="InterPro" id="IPR001128">
    <property type="entry name" value="Cyt_P450"/>
</dbReference>
<dbReference type="GO" id="GO:0004497">
    <property type="term" value="F:monooxygenase activity"/>
    <property type="evidence" value="ECO:0007669"/>
    <property type="project" value="InterPro"/>
</dbReference>
<keyword evidence="1" id="KW-0479">Metal-binding</keyword>
<dbReference type="Proteomes" id="UP000235786">
    <property type="component" value="Unassembled WGS sequence"/>
</dbReference>
<dbReference type="STRING" id="1149755.A0A2J6RZJ4"/>
<dbReference type="Pfam" id="PF00067">
    <property type="entry name" value="p450"/>
    <property type="match status" value="1"/>
</dbReference>
<keyword evidence="2" id="KW-0472">Membrane</keyword>
<dbReference type="GO" id="GO:0016705">
    <property type="term" value="F:oxidoreductase activity, acting on paired donors, with incorporation or reduction of molecular oxygen"/>
    <property type="evidence" value="ECO:0007669"/>
    <property type="project" value="InterPro"/>
</dbReference>
<reference evidence="3 4" key="1">
    <citation type="submission" date="2016-04" db="EMBL/GenBank/DDBJ databases">
        <title>A degradative enzymes factory behind the ericoid mycorrhizal symbiosis.</title>
        <authorList>
            <consortium name="DOE Joint Genome Institute"/>
            <person name="Martino E."/>
            <person name="Morin E."/>
            <person name="Grelet G."/>
            <person name="Kuo A."/>
            <person name="Kohler A."/>
            <person name="Daghino S."/>
            <person name="Barry K."/>
            <person name="Choi C."/>
            <person name="Cichocki N."/>
            <person name="Clum A."/>
            <person name="Copeland A."/>
            <person name="Hainaut M."/>
            <person name="Haridas S."/>
            <person name="Labutti K."/>
            <person name="Lindquist E."/>
            <person name="Lipzen A."/>
            <person name="Khouja H.-R."/>
            <person name="Murat C."/>
            <person name="Ohm R."/>
            <person name="Olson A."/>
            <person name="Spatafora J."/>
            <person name="Veneault-Fourrey C."/>
            <person name="Henrissat B."/>
            <person name="Grigoriev I."/>
            <person name="Martin F."/>
            <person name="Perotto S."/>
        </authorList>
    </citation>
    <scope>NUCLEOTIDE SEQUENCE [LARGE SCALE GENOMIC DNA]</scope>
    <source>
        <strain evidence="3 4">F</strain>
    </source>
</reference>
<proteinExistence type="predicted"/>
<dbReference type="PANTHER" id="PTHR24305">
    <property type="entry name" value="CYTOCHROME P450"/>
    <property type="match status" value="1"/>
</dbReference>
<name>A0A2J6RZJ4_HYAVF</name>
<dbReference type="AlphaFoldDB" id="A0A2J6RZJ4"/>
<keyword evidence="2" id="KW-0812">Transmembrane</keyword>
<comment type="cofactor">
    <cofactor evidence="1">
        <name>heme</name>
        <dbReference type="ChEBI" id="CHEBI:30413"/>
    </cofactor>
</comment>
<dbReference type="GO" id="GO:0008168">
    <property type="term" value="F:methyltransferase activity"/>
    <property type="evidence" value="ECO:0007669"/>
    <property type="project" value="UniProtKB-KW"/>
</dbReference>
<evidence type="ECO:0000256" key="1">
    <source>
        <dbReference type="PIRSR" id="PIRSR602401-1"/>
    </source>
</evidence>